<keyword evidence="1 12" id="KW-0723">Serine/threonine-protein kinase</keyword>
<evidence type="ECO:0000256" key="13">
    <source>
        <dbReference type="SAM" id="MobiDB-lite"/>
    </source>
</evidence>
<feature type="compositionally biased region" description="Polar residues" evidence="13">
    <location>
        <begin position="18"/>
        <end position="28"/>
    </location>
</feature>
<dbReference type="PROSITE" id="PS00108">
    <property type="entry name" value="PROTEIN_KINASE_ST"/>
    <property type="match status" value="1"/>
</dbReference>
<dbReference type="GO" id="GO:0004674">
    <property type="term" value="F:protein serine/threonine kinase activity"/>
    <property type="evidence" value="ECO:0007669"/>
    <property type="project" value="UniProtKB-KW"/>
</dbReference>
<dbReference type="PROSITE" id="PS50011">
    <property type="entry name" value="PROTEIN_KINASE_DOM"/>
    <property type="match status" value="1"/>
</dbReference>
<evidence type="ECO:0000313" key="15">
    <source>
        <dbReference type="EMBL" id="KAK3258958.1"/>
    </source>
</evidence>
<dbReference type="GO" id="GO:0004708">
    <property type="term" value="F:MAP kinase kinase activity"/>
    <property type="evidence" value="ECO:0007669"/>
    <property type="project" value="UniProtKB-EC"/>
</dbReference>
<keyword evidence="3 11" id="KW-0547">Nucleotide-binding</keyword>
<evidence type="ECO:0000256" key="3">
    <source>
        <dbReference type="ARBA" id="ARBA00022741"/>
    </source>
</evidence>
<dbReference type="InterPro" id="IPR011009">
    <property type="entry name" value="Kinase-like_dom_sf"/>
</dbReference>
<protein>
    <recommendedName>
        <fullName evidence="7">mitogen-activated protein kinase kinase</fullName>
        <ecNumber evidence="7">2.7.12.2</ecNumber>
    </recommendedName>
</protein>
<dbReference type="EC" id="2.7.12.2" evidence="7"/>
<accession>A0AAE0FGG5</accession>
<gene>
    <name evidence="15" type="ORF">CYMTET_32021</name>
</gene>
<evidence type="ECO:0000256" key="10">
    <source>
        <dbReference type="ARBA" id="ARBA00051693"/>
    </source>
</evidence>
<feature type="region of interest" description="Disordered" evidence="13">
    <location>
        <begin position="1"/>
        <end position="93"/>
    </location>
</feature>
<comment type="catalytic activity">
    <reaction evidence="10">
        <text>L-tyrosyl-[protein] + ATP = O-phospho-L-tyrosyl-[protein] + ADP + H(+)</text>
        <dbReference type="Rhea" id="RHEA:10596"/>
        <dbReference type="Rhea" id="RHEA-COMP:10136"/>
        <dbReference type="Rhea" id="RHEA-COMP:20101"/>
        <dbReference type="ChEBI" id="CHEBI:15378"/>
        <dbReference type="ChEBI" id="CHEBI:30616"/>
        <dbReference type="ChEBI" id="CHEBI:46858"/>
        <dbReference type="ChEBI" id="CHEBI:61978"/>
        <dbReference type="ChEBI" id="CHEBI:456216"/>
        <dbReference type="EC" id="2.7.12.2"/>
    </reaction>
</comment>
<keyword evidence="16" id="KW-1185">Reference proteome</keyword>
<dbReference type="Pfam" id="PF00069">
    <property type="entry name" value="Pkinase"/>
    <property type="match status" value="1"/>
</dbReference>
<evidence type="ECO:0000256" key="8">
    <source>
        <dbReference type="ARBA" id="ARBA00049014"/>
    </source>
</evidence>
<dbReference type="PANTHER" id="PTHR48013">
    <property type="entry name" value="DUAL SPECIFICITY MITOGEN-ACTIVATED PROTEIN KINASE KINASE 5-RELATED"/>
    <property type="match status" value="1"/>
</dbReference>
<dbReference type="Gene3D" id="3.30.200.20">
    <property type="entry name" value="Phosphorylase Kinase, domain 1"/>
    <property type="match status" value="1"/>
</dbReference>
<comment type="similarity">
    <text evidence="6">Belongs to the protein kinase superfamily. STE Ser/Thr protein kinase family. MAP kinase kinase subfamily.</text>
</comment>
<dbReference type="AlphaFoldDB" id="A0AAE0FGG5"/>
<proteinExistence type="inferred from homology"/>
<dbReference type="InterPro" id="IPR008271">
    <property type="entry name" value="Ser/Thr_kinase_AS"/>
</dbReference>
<evidence type="ECO:0000256" key="1">
    <source>
        <dbReference type="ARBA" id="ARBA00022527"/>
    </source>
</evidence>
<comment type="catalytic activity">
    <reaction evidence="9">
        <text>L-threonyl-[protein] + ATP = O-phospho-L-threonyl-[protein] + ADP + H(+)</text>
        <dbReference type="Rhea" id="RHEA:46608"/>
        <dbReference type="Rhea" id="RHEA-COMP:11060"/>
        <dbReference type="Rhea" id="RHEA-COMP:11605"/>
        <dbReference type="ChEBI" id="CHEBI:15378"/>
        <dbReference type="ChEBI" id="CHEBI:30013"/>
        <dbReference type="ChEBI" id="CHEBI:30616"/>
        <dbReference type="ChEBI" id="CHEBI:61977"/>
        <dbReference type="ChEBI" id="CHEBI:456216"/>
        <dbReference type="EC" id="2.7.12.2"/>
    </reaction>
</comment>
<dbReference type="SUPFAM" id="SSF56112">
    <property type="entry name" value="Protein kinase-like (PK-like)"/>
    <property type="match status" value="1"/>
</dbReference>
<dbReference type="EMBL" id="LGRX02019121">
    <property type="protein sequence ID" value="KAK3258958.1"/>
    <property type="molecule type" value="Genomic_DNA"/>
</dbReference>
<sequence length="405" mass="44716">MSGRRKPAPLFLPDQPKTPFSLTNSGTFTEGDLTINRNGLKVESKLETIPDASRPGTAMSHEGSTSPTREEGTSLSRQSSAEIGNEVGPSTSMDSSEFSILSLADLKNVGIVGKGSSGVVQKVQHIPTKDVYALKMIQMDMQEQVRKNILQELRTLHDAKCDNIVQCYGSFYENGVIYSVLEYMDGGSLTSVLKDVKTFSERHLAKISKQVLFGLSYLHKELHIIHRDIKPSNLLINRSGEVKISDFGVSGKLANSVADCASWVGTVTYMSPERISGGSYSFDSDIWSLGLSLVECAEGRFPYPPQDLSPGSQPSLSFWDLLVRSNYFPASLHVLGEDYIVERPPPEMPTDQYSAEFCSFISQCLQKDPKMRGTVSDLLKHPFIMKYDNEPDEIVAELMVPNPVN</sequence>
<dbReference type="FunFam" id="3.30.200.20:FF:000040">
    <property type="entry name" value="Dual specificity mitogen-activated protein kinase kinase"/>
    <property type="match status" value="1"/>
</dbReference>
<dbReference type="FunFam" id="1.10.510.10:FF:000432">
    <property type="entry name" value="mitogen-activated protein kinase kinase 3"/>
    <property type="match status" value="1"/>
</dbReference>
<evidence type="ECO:0000313" key="16">
    <source>
        <dbReference type="Proteomes" id="UP001190700"/>
    </source>
</evidence>
<comment type="caution">
    <text evidence="15">The sequence shown here is derived from an EMBL/GenBank/DDBJ whole genome shotgun (WGS) entry which is preliminary data.</text>
</comment>
<dbReference type="InterPro" id="IPR000719">
    <property type="entry name" value="Prot_kinase_dom"/>
</dbReference>
<dbReference type="InterPro" id="IPR017441">
    <property type="entry name" value="Protein_kinase_ATP_BS"/>
</dbReference>
<dbReference type="SMART" id="SM00220">
    <property type="entry name" value="S_TKc"/>
    <property type="match status" value="1"/>
</dbReference>
<dbReference type="PROSITE" id="PS00107">
    <property type="entry name" value="PROTEIN_KINASE_ATP"/>
    <property type="match status" value="1"/>
</dbReference>
<dbReference type="Gene3D" id="1.10.510.10">
    <property type="entry name" value="Transferase(Phosphotransferase) domain 1"/>
    <property type="match status" value="1"/>
</dbReference>
<evidence type="ECO:0000256" key="12">
    <source>
        <dbReference type="RuleBase" id="RU000304"/>
    </source>
</evidence>
<dbReference type="Proteomes" id="UP001190700">
    <property type="component" value="Unassembled WGS sequence"/>
</dbReference>
<feature type="compositionally biased region" description="Polar residues" evidence="13">
    <location>
        <begin position="62"/>
        <end position="93"/>
    </location>
</feature>
<keyword evidence="2" id="KW-0808">Transferase</keyword>
<dbReference type="GO" id="GO:0005524">
    <property type="term" value="F:ATP binding"/>
    <property type="evidence" value="ECO:0007669"/>
    <property type="project" value="UniProtKB-UniRule"/>
</dbReference>
<feature type="binding site" evidence="11">
    <location>
        <position position="135"/>
    </location>
    <ligand>
        <name>ATP</name>
        <dbReference type="ChEBI" id="CHEBI:30616"/>
    </ligand>
</feature>
<evidence type="ECO:0000259" key="14">
    <source>
        <dbReference type="PROSITE" id="PS50011"/>
    </source>
</evidence>
<reference evidence="15 16" key="1">
    <citation type="journal article" date="2015" name="Genome Biol. Evol.">
        <title>Comparative Genomics of a Bacterivorous Green Alga Reveals Evolutionary Causalities and Consequences of Phago-Mixotrophic Mode of Nutrition.</title>
        <authorList>
            <person name="Burns J.A."/>
            <person name="Paasch A."/>
            <person name="Narechania A."/>
            <person name="Kim E."/>
        </authorList>
    </citation>
    <scope>NUCLEOTIDE SEQUENCE [LARGE SCALE GENOMIC DNA]</scope>
    <source>
        <strain evidence="15 16">PLY_AMNH</strain>
    </source>
</reference>
<keyword evidence="5 11" id="KW-0067">ATP-binding</keyword>
<evidence type="ECO:0000256" key="4">
    <source>
        <dbReference type="ARBA" id="ARBA00022777"/>
    </source>
</evidence>
<dbReference type="PANTHER" id="PTHR48013:SF32">
    <property type="entry name" value="MITOGEN-ACTIVATED PROTEIN KINASE KINASE 2-LIKE"/>
    <property type="match status" value="1"/>
</dbReference>
<dbReference type="CDD" id="cd06623">
    <property type="entry name" value="PKc_MAPKK_plant_like"/>
    <property type="match status" value="1"/>
</dbReference>
<evidence type="ECO:0000256" key="11">
    <source>
        <dbReference type="PROSITE-ProRule" id="PRU10141"/>
    </source>
</evidence>
<evidence type="ECO:0000256" key="6">
    <source>
        <dbReference type="ARBA" id="ARBA00038035"/>
    </source>
</evidence>
<comment type="catalytic activity">
    <reaction evidence="8">
        <text>L-seryl-[protein] + ATP = O-phospho-L-seryl-[protein] + ADP + H(+)</text>
        <dbReference type="Rhea" id="RHEA:17989"/>
        <dbReference type="Rhea" id="RHEA-COMP:9863"/>
        <dbReference type="Rhea" id="RHEA-COMP:11604"/>
        <dbReference type="ChEBI" id="CHEBI:15378"/>
        <dbReference type="ChEBI" id="CHEBI:29999"/>
        <dbReference type="ChEBI" id="CHEBI:30616"/>
        <dbReference type="ChEBI" id="CHEBI:83421"/>
        <dbReference type="ChEBI" id="CHEBI:456216"/>
        <dbReference type="EC" id="2.7.12.2"/>
    </reaction>
</comment>
<evidence type="ECO:0000256" key="5">
    <source>
        <dbReference type="ARBA" id="ARBA00022840"/>
    </source>
</evidence>
<name>A0AAE0FGG5_9CHLO</name>
<feature type="domain" description="Protein kinase" evidence="14">
    <location>
        <begin position="106"/>
        <end position="384"/>
    </location>
</feature>
<keyword evidence="4" id="KW-0418">Kinase</keyword>
<evidence type="ECO:0000256" key="2">
    <source>
        <dbReference type="ARBA" id="ARBA00022679"/>
    </source>
</evidence>
<organism evidence="15 16">
    <name type="scientific">Cymbomonas tetramitiformis</name>
    <dbReference type="NCBI Taxonomy" id="36881"/>
    <lineage>
        <taxon>Eukaryota</taxon>
        <taxon>Viridiplantae</taxon>
        <taxon>Chlorophyta</taxon>
        <taxon>Pyramimonadophyceae</taxon>
        <taxon>Pyramimonadales</taxon>
        <taxon>Pyramimonadaceae</taxon>
        <taxon>Cymbomonas</taxon>
    </lineage>
</organism>
<evidence type="ECO:0000256" key="9">
    <source>
        <dbReference type="ARBA" id="ARBA00049299"/>
    </source>
</evidence>
<evidence type="ECO:0000256" key="7">
    <source>
        <dbReference type="ARBA" id="ARBA00038999"/>
    </source>
</evidence>